<organism evidence="4 5">
    <name type="scientific">Tilletiaria anomala (strain ATCC 24038 / CBS 436.72 / UBC 951)</name>
    <dbReference type="NCBI Taxonomy" id="1037660"/>
    <lineage>
        <taxon>Eukaryota</taxon>
        <taxon>Fungi</taxon>
        <taxon>Dikarya</taxon>
        <taxon>Basidiomycota</taxon>
        <taxon>Ustilaginomycotina</taxon>
        <taxon>Exobasidiomycetes</taxon>
        <taxon>Georgefischeriales</taxon>
        <taxon>Tilletiariaceae</taxon>
        <taxon>Tilletiaria</taxon>
    </lineage>
</organism>
<dbReference type="EMBL" id="JMSN01000042">
    <property type="protein sequence ID" value="KDN45448.1"/>
    <property type="molecule type" value="Genomic_DNA"/>
</dbReference>
<keyword evidence="2" id="KW-0812">Transmembrane</keyword>
<feature type="compositionally biased region" description="Low complexity" evidence="1">
    <location>
        <begin position="337"/>
        <end position="354"/>
    </location>
</feature>
<keyword evidence="2" id="KW-0472">Membrane</keyword>
<keyword evidence="5" id="KW-1185">Reference proteome</keyword>
<evidence type="ECO:0000256" key="2">
    <source>
        <dbReference type="SAM" id="Phobius"/>
    </source>
</evidence>
<keyword evidence="3" id="KW-0732">Signal</keyword>
<dbReference type="OMA" id="CMWANAT"/>
<name>A0A066VYU7_TILAU</name>
<feature type="chain" id="PRO_5001633372" evidence="3">
    <location>
        <begin position="27"/>
        <end position="374"/>
    </location>
</feature>
<dbReference type="HOGENOM" id="CLU_054233_0_0_1"/>
<keyword evidence="2" id="KW-1133">Transmembrane helix</keyword>
<dbReference type="AlphaFoldDB" id="A0A066VYU7"/>
<feature type="signal peptide" evidence="3">
    <location>
        <begin position="1"/>
        <end position="26"/>
    </location>
</feature>
<feature type="region of interest" description="Disordered" evidence="1">
    <location>
        <begin position="300"/>
        <end position="374"/>
    </location>
</feature>
<gene>
    <name evidence="4" type="ORF">K437DRAFT_247105</name>
</gene>
<evidence type="ECO:0000256" key="3">
    <source>
        <dbReference type="SAM" id="SignalP"/>
    </source>
</evidence>
<feature type="transmembrane region" description="Helical" evidence="2">
    <location>
        <begin position="243"/>
        <end position="266"/>
    </location>
</feature>
<proteinExistence type="predicted"/>
<protein>
    <submittedName>
        <fullName evidence="4">Uncharacterized protein</fullName>
    </submittedName>
</protein>
<dbReference type="STRING" id="1037660.A0A066VYU7"/>
<accession>A0A066VYU7</accession>
<dbReference type="Proteomes" id="UP000027361">
    <property type="component" value="Unassembled WGS sequence"/>
</dbReference>
<dbReference type="RefSeq" id="XP_013243181.1">
    <property type="nucleotide sequence ID" value="XM_013387727.1"/>
</dbReference>
<sequence length="374" mass="40394">MKGMRLDISFAAVALLGLWTTSGVYAQAGKSCSITRNRLAQDTNQFISDCGYTAYCGTDNVCHPNGCRRDEYPFGYKSKSEWPPMCDEKTQFCPDELDGCQTKLALGSACQLNRDDECADPPDDLKAQGVESICLKYTCQYKNVTIGQACINENIVYTVYKSPVLNYGDIISRDNCHPSAYCNAATAVCRDKKDIGKACAADKECNSFHCSDNSGEAPDQLYDDEQTGVCAAPPSIPTQPSPWVYVVVALGLVIGGLGLCVGLFALHAQGRRRRNVGVRQYHETQALLRDDILETYEAAKDTISGPPSRPASRPASRNGGAWSKSHSPLVTGDAKLPHVSSHPSVSSSVHGRSPLYPIDSKDVSAAGEGDYAPR</sequence>
<reference evidence="4 5" key="1">
    <citation type="submission" date="2014-05" db="EMBL/GenBank/DDBJ databases">
        <title>Draft genome sequence of a rare smut relative, Tilletiaria anomala UBC 951.</title>
        <authorList>
            <consortium name="DOE Joint Genome Institute"/>
            <person name="Toome M."/>
            <person name="Kuo A."/>
            <person name="Henrissat B."/>
            <person name="Lipzen A."/>
            <person name="Tritt A."/>
            <person name="Yoshinaga Y."/>
            <person name="Zane M."/>
            <person name="Barry K."/>
            <person name="Grigoriev I.V."/>
            <person name="Spatafora J.W."/>
            <person name="Aimea M.C."/>
        </authorList>
    </citation>
    <scope>NUCLEOTIDE SEQUENCE [LARGE SCALE GENOMIC DNA]</scope>
    <source>
        <strain evidence="4 5">UBC 951</strain>
    </source>
</reference>
<evidence type="ECO:0000313" key="4">
    <source>
        <dbReference type="EMBL" id="KDN45448.1"/>
    </source>
</evidence>
<comment type="caution">
    <text evidence="4">The sequence shown here is derived from an EMBL/GenBank/DDBJ whole genome shotgun (WGS) entry which is preliminary data.</text>
</comment>
<evidence type="ECO:0000256" key="1">
    <source>
        <dbReference type="SAM" id="MobiDB-lite"/>
    </source>
</evidence>
<evidence type="ECO:0000313" key="5">
    <source>
        <dbReference type="Proteomes" id="UP000027361"/>
    </source>
</evidence>
<dbReference type="InParanoid" id="A0A066VYU7"/>
<dbReference type="GeneID" id="25263250"/>
<dbReference type="OrthoDB" id="195231at2759"/>